<organism evidence="1 2">
    <name type="scientific">Blattamonas nauphoetae</name>
    <dbReference type="NCBI Taxonomy" id="2049346"/>
    <lineage>
        <taxon>Eukaryota</taxon>
        <taxon>Metamonada</taxon>
        <taxon>Preaxostyla</taxon>
        <taxon>Oxymonadida</taxon>
        <taxon>Blattamonas</taxon>
    </lineage>
</organism>
<name>A0ABQ9YML2_9EUKA</name>
<accession>A0ABQ9YML2</accession>
<protein>
    <submittedName>
        <fullName evidence="1">Uncharacterized protein</fullName>
    </submittedName>
</protein>
<keyword evidence="2" id="KW-1185">Reference proteome</keyword>
<sequence>MQQGMLLQIPDRLDYFTQQQLPKQTLEQCLTDFQMYKHYLQQTHIYIQMDQAVNSYANTTQALLRSLNEATEKYVILQSGIEGKRDTYETLKKKFDFLSSQIQQRDSNLKQYSVPSLLDAEATKQQSELRNLSLEDGSTVNDLMERSFQARQKANLLQQLKSYNRS</sequence>
<gene>
    <name evidence="1" type="ORF">BLNAU_294</name>
</gene>
<dbReference type="EMBL" id="JARBJD010000001">
    <property type="protein sequence ID" value="KAK2964993.1"/>
    <property type="molecule type" value="Genomic_DNA"/>
</dbReference>
<evidence type="ECO:0000313" key="2">
    <source>
        <dbReference type="Proteomes" id="UP001281761"/>
    </source>
</evidence>
<dbReference type="Proteomes" id="UP001281761">
    <property type="component" value="Unassembled WGS sequence"/>
</dbReference>
<evidence type="ECO:0000313" key="1">
    <source>
        <dbReference type="EMBL" id="KAK2964993.1"/>
    </source>
</evidence>
<reference evidence="1 2" key="1">
    <citation type="journal article" date="2022" name="bioRxiv">
        <title>Genomics of Preaxostyla Flagellates Illuminates Evolutionary Transitions and the Path Towards Mitochondrial Loss.</title>
        <authorList>
            <person name="Novak L.V.F."/>
            <person name="Treitli S.C."/>
            <person name="Pyrih J."/>
            <person name="Halakuc P."/>
            <person name="Pipaliya S.V."/>
            <person name="Vacek V."/>
            <person name="Brzon O."/>
            <person name="Soukal P."/>
            <person name="Eme L."/>
            <person name="Dacks J.B."/>
            <person name="Karnkowska A."/>
            <person name="Elias M."/>
            <person name="Hampl V."/>
        </authorList>
    </citation>
    <scope>NUCLEOTIDE SEQUENCE [LARGE SCALE GENOMIC DNA]</scope>
    <source>
        <strain evidence="1">NAU3</strain>
        <tissue evidence="1">Gut</tissue>
    </source>
</reference>
<comment type="caution">
    <text evidence="1">The sequence shown here is derived from an EMBL/GenBank/DDBJ whole genome shotgun (WGS) entry which is preliminary data.</text>
</comment>
<proteinExistence type="predicted"/>